<organism evidence="3 4">
    <name type="scientific">Sinorhizobium saheli</name>
    <dbReference type="NCBI Taxonomy" id="36856"/>
    <lineage>
        <taxon>Bacteria</taxon>
        <taxon>Pseudomonadati</taxon>
        <taxon>Pseudomonadota</taxon>
        <taxon>Alphaproteobacteria</taxon>
        <taxon>Hyphomicrobiales</taxon>
        <taxon>Rhizobiaceae</taxon>
        <taxon>Sinorhizobium/Ensifer group</taxon>
        <taxon>Sinorhizobium</taxon>
    </lineage>
</organism>
<name>A0A178YME3_SINSA</name>
<sequence>MSDIRGERVCFRKEDIVALDALPSAQAHDPVIVHTPRPGGALRLCGRILLCCSLLVFVIAASLVAVIESGLVDRPLNDRARAALNGALGGNYSADVDDTVLRVTASGALALKARGVTLNEADSGRPIAKLGAVSIALDPLALITGRIAVSRLEAEGGELDTGLLPRGDPIDLTAIRIADVGMALERLFEHVDRMSRLTASGRTQTVELSDFSLSVTGTRGRTVPVDIRTLAFSRDPAGAIHVDGTVAVDGLEAHLSARAFGDKGRVSGMEATLGAVPLSPFLHHGKSGNEEAFGIDATADVSLKAMRARDSEKPALAVAVRTSQGSFHAGGLVSALSPSELNVSYDFERASVEILPSEVRIGHSTFPFTGALIDLDRIARPGGKGFAIDLLFKDANSAPVDVQERPLTFDAKANGRFESDSHRLIFDQLAISSPLGSMAGSLSVAFGKTSPQISFAALSDRMHATAVKQLWPWWLAKGARRWAIGNLFGGTVSDASIEVSIPEGRIANSGGQLKLNEDELNINFAIDDTRINIAGEIPPLRDTSGRFTLSGERMSVAVGKGAAFFPSGRSVSLNGGDFIIPDVYTKPLMAEMKIEVAGEADAIAELVRYRPIQALQKTPFVPEDFTGPMTALVGARFGLIADQKPPAPLWQVEMQLEDVTVNRPIAGRSIADLAGTMRIDNARAVLEADALIDGAKMRIALTEPVDAKADVKRTREISGTLDDAARAKIAPALSGIVSGPVGVDVSLAEDGSQSVKANLGKASLSLPWIGWSKGAGIAAEAEFTVKAAEGITEISDFNLSGEGFGAAGELRVDDAGLASARLDGVRLASGDDFAVTVDRRKGGYAVVLNGAAADIRPALARVKDQSGSADGGDVKINARLDRVTGFNGEILSNVSFTYSRRGQQIDDIDLSALTASGQAVVARLVKAGADNTLEVTASDAGAFARFTDIYRNMRGGLLNLRLRDRGANSWRGTVDIRKFSLVGEQKLQSMVSTPAGQDGRSLNQAVRRNIDVSTAQFERGYAQLLLDRGTIHVGSGVLRGVDVGATFQGTVRDGNGRMDMTGTFMPAYGLNRLFGELPLIGVLLGNGRDRGLLGITFKLTGPFNQPHLTINPLSIIAPGVFRNIFEFQ</sequence>
<feature type="transmembrane region" description="Helical" evidence="1">
    <location>
        <begin position="44"/>
        <end position="67"/>
    </location>
</feature>
<dbReference type="Proteomes" id="UP000078507">
    <property type="component" value="Unassembled WGS sequence"/>
</dbReference>
<reference evidence="3 4" key="1">
    <citation type="submission" date="2015-11" db="EMBL/GenBank/DDBJ databases">
        <title>Ensifer anhuiense sp. nov., an effective nitrogen fixation bacterium with Glycine soja.</title>
        <authorList>
            <person name="Yan H."/>
            <person name="Chen W."/>
        </authorList>
    </citation>
    <scope>NUCLEOTIDE SEQUENCE [LARGE SCALE GENOMIC DNA]</scope>
    <source>
        <strain evidence="3 4">LMG 7837</strain>
    </source>
</reference>
<keyword evidence="4" id="KW-1185">Reference proteome</keyword>
<dbReference type="InterPro" id="IPR025263">
    <property type="entry name" value="YhdP_central"/>
</dbReference>
<feature type="domain" description="YhdP central" evidence="2">
    <location>
        <begin position="404"/>
        <end position="919"/>
    </location>
</feature>
<evidence type="ECO:0000313" key="3">
    <source>
        <dbReference type="EMBL" id="OAP48668.1"/>
    </source>
</evidence>
<dbReference type="RefSeq" id="WP_066870460.1">
    <property type="nucleotide sequence ID" value="NZ_LNQB01000060.1"/>
</dbReference>
<dbReference type="AlphaFoldDB" id="A0A178YME3"/>
<dbReference type="Pfam" id="PF13116">
    <property type="entry name" value="YhdP"/>
    <property type="match status" value="1"/>
</dbReference>
<evidence type="ECO:0000256" key="1">
    <source>
        <dbReference type="SAM" id="Phobius"/>
    </source>
</evidence>
<gene>
    <name evidence="3" type="ORF">ATB98_00635</name>
</gene>
<keyword evidence="1" id="KW-1133">Transmembrane helix</keyword>
<dbReference type="EMBL" id="LNQB01000060">
    <property type="protein sequence ID" value="OAP48668.1"/>
    <property type="molecule type" value="Genomic_DNA"/>
</dbReference>
<accession>A0A178YME3</accession>
<protein>
    <recommendedName>
        <fullName evidence="2">YhdP central domain-containing protein</fullName>
    </recommendedName>
</protein>
<evidence type="ECO:0000313" key="4">
    <source>
        <dbReference type="Proteomes" id="UP000078507"/>
    </source>
</evidence>
<keyword evidence="1" id="KW-0472">Membrane</keyword>
<proteinExistence type="predicted"/>
<dbReference type="OrthoDB" id="7161641at2"/>
<keyword evidence="1" id="KW-0812">Transmembrane</keyword>
<comment type="caution">
    <text evidence="3">The sequence shown here is derived from an EMBL/GenBank/DDBJ whole genome shotgun (WGS) entry which is preliminary data.</text>
</comment>
<evidence type="ECO:0000259" key="2">
    <source>
        <dbReference type="Pfam" id="PF13116"/>
    </source>
</evidence>
<dbReference type="STRING" id="36856.ATB98_00635"/>